<name>A0AA45HHP3_9BACT</name>
<dbReference type="EMBL" id="QGGI01000021">
    <property type="protein sequence ID" value="PWJ87880.1"/>
    <property type="molecule type" value="Genomic_DNA"/>
</dbReference>
<comment type="caution">
    <text evidence="2">The sequence shown here is derived from an EMBL/GenBank/DDBJ whole genome shotgun (WGS) entry which is preliminary data.</text>
</comment>
<evidence type="ECO:0000313" key="3">
    <source>
        <dbReference type="Proteomes" id="UP000245921"/>
    </source>
</evidence>
<protein>
    <submittedName>
        <fullName evidence="2">Uncharacterized protein DUF3919</fullName>
    </submittedName>
</protein>
<feature type="transmembrane region" description="Helical" evidence="1">
    <location>
        <begin position="6"/>
        <end position="24"/>
    </location>
</feature>
<accession>A0AA45HHP3</accession>
<keyword evidence="1" id="KW-1133">Transmembrane helix</keyword>
<dbReference type="RefSeq" id="WP_109606072.1">
    <property type="nucleotide sequence ID" value="NZ_JAMHJO010000005.1"/>
</dbReference>
<sequence>MKNIKNYIFLIIYILIVFFIVYLGSKGISNWYNKPYFPKNTEKNFESNMIFEQIPYKISFKYNDKRIDIVDSEFIINSWNKIKKLPYYTESTISKIGENAIKGKFIFLNEEYKNFILDEDLKIEDLYYGNEKNTFIINFKSNLMKYYEKSIIEID</sequence>
<keyword evidence="3" id="KW-1185">Reference proteome</keyword>
<evidence type="ECO:0000313" key="2">
    <source>
        <dbReference type="EMBL" id="PWJ87880.1"/>
    </source>
</evidence>
<gene>
    <name evidence="2" type="ORF">C7380_12110</name>
</gene>
<dbReference type="AlphaFoldDB" id="A0AA45HHP3"/>
<dbReference type="Proteomes" id="UP000245921">
    <property type="component" value="Unassembled WGS sequence"/>
</dbReference>
<keyword evidence="1" id="KW-0472">Membrane</keyword>
<proteinExistence type="predicted"/>
<organism evidence="2 3">
    <name type="scientific">Oceanotoga teriensis</name>
    <dbReference type="NCBI Taxonomy" id="515440"/>
    <lineage>
        <taxon>Bacteria</taxon>
        <taxon>Thermotogati</taxon>
        <taxon>Thermotogota</taxon>
        <taxon>Thermotogae</taxon>
        <taxon>Petrotogales</taxon>
        <taxon>Petrotogaceae</taxon>
        <taxon>Oceanotoga</taxon>
    </lineage>
</organism>
<evidence type="ECO:0000256" key="1">
    <source>
        <dbReference type="SAM" id="Phobius"/>
    </source>
</evidence>
<keyword evidence="1" id="KW-0812">Transmembrane</keyword>
<reference evidence="2 3" key="1">
    <citation type="submission" date="2018-05" db="EMBL/GenBank/DDBJ databases">
        <title>Genomic Encyclopedia of Type Strains, Phase IV (KMG-IV): sequencing the most valuable type-strain genomes for metagenomic binning, comparative biology and taxonomic classification.</title>
        <authorList>
            <person name="Goeker M."/>
        </authorList>
    </citation>
    <scope>NUCLEOTIDE SEQUENCE [LARGE SCALE GENOMIC DNA]</scope>
    <source>
        <strain evidence="2 3">DSM 24906</strain>
    </source>
</reference>